<dbReference type="PANTHER" id="PTHR23003">
    <property type="entry name" value="RNA RECOGNITION MOTIF RRM DOMAIN CONTAINING PROTEIN"/>
    <property type="match status" value="1"/>
</dbReference>
<feature type="compositionally biased region" description="Polar residues" evidence="3">
    <location>
        <begin position="368"/>
        <end position="381"/>
    </location>
</feature>
<proteinExistence type="predicted"/>
<dbReference type="GO" id="GO:0005634">
    <property type="term" value="C:nucleus"/>
    <property type="evidence" value="ECO:0007669"/>
    <property type="project" value="TreeGrafter"/>
</dbReference>
<keyword evidence="1 2" id="KW-0694">RNA-binding</keyword>
<dbReference type="GO" id="GO:0003729">
    <property type="term" value="F:mRNA binding"/>
    <property type="evidence" value="ECO:0007669"/>
    <property type="project" value="TreeGrafter"/>
</dbReference>
<feature type="region of interest" description="Disordered" evidence="3">
    <location>
        <begin position="269"/>
        <end position="445"/>
    </location>
</feature>
<dbReference type="CDD" id="cd00590">
    <property type="entry name" value="RRM_SF"/>
    <property type="match status" value="1"/>
</dbReference>
<evidence type="ECO:0000256" key="2">
    <source>
        <dbReference type="PROSITE-ProRule" id="PRU00176"/>
    </source>
</evidence>
<dbReference type="VEuPathDB" id="CryptoDB:Cvel_28375"/>
<dbReference type="SUPFAM" id="SSF54928">
    <property type="entry name" value="RNA-binding domain, RBD"/>
    <property type="match status" value="1"/>
</dbReference>
<evidence type="ECO:0000256" key="3">
    <source>
        <dbReference type="SAM" id="MobiDB-lite"/>
    </source>
</evidence>
<dbReference type="SMART" id="SM00360">
    <property type="entry name" value="RRM"/>
    <property type="match status" value="1"/>
</dbReference>
<evidence type="ECO:0000313" key="5">
    <source>
        <dbReference type="EMBL" id="CEM44505.1"/>
    </source>
</evidence>
<dbReference type="GO" id="GO:0005737">
    <property type="term" value="C:cytoplasm"/>
    <property type="evidence" value="ECO:0007669"/>
    <property type="project" value="TreeGrafter"/>
</dbReference>
<feature type="domain" description="RRM" evidence="4">
    <location>
        <begin position="170"/>
        <end position="253"/>
    </location>
</feature>
<dbReference type="InterPro" id="IPR035979">
    <property type="entry name" value="RBD_domain_sf"/>
</dbReference>
<accession>A0A0G4HJU8</accession>
<feature type="compositionally biased region" description="Basic residues" evidence="3">
    <location>
        <begin position="290"/>
        <end position="301"/>
    </location>
</feature>
<feature type="compositionally biased region" description="Basic and acidic residues" evidence="3">
    <location>
        <begin position="344"/>
        <end position="355"/>
    </location>
</feature>
<protein>
    <recommendedName>
        <fullName evidence="4">RRM domain-containing protein</fullName>
    </recommendedName>
</protein>
<dbReference type="InterPro" id="IPR000504">
    <property type="entry name" value="RRM_dom"/>
</dbReference>
<dbReference type="Pfam" id="PF00076">
    <property type="entry name" value="RRM_1"/>
    <property type="match status" value="1"/>
</dbReference>
<gene>
    <name evidence="5" type="ORF">Cvel_28375</name>
</gene>
<feature type="compositionally biased region" description="Basic and acidic residues" evidence="3">
    <location>
        <begin position="387"/>
        <end position="397"/>
    </location>
</feature>
<dbReference type="AlphaFoldDB" id="A0A0G4HJU8"/>
<name>A0A0G4HJU8_9ALVE</name>
<organism evidence="5">
    <name type="scientific">Chromera velia CCMP2878</name>
    <dbReference type="NCBI Taxonomy" id="1169474"/>
    <lineage>
        <taxon>Eukaryota</taxon>
        <taxon>Sar</taxon>
        <taxon>Alveolata</taxon>
        <taxon>Colpodellida</taxon>
        <taxon>Chromeraceae</taxon>
        <taxon>Chromera</taxon>
    </lineage>
</organism>
<reference evidence="5" key="1">
    <citation type="submission" date="2014-11" db="EMBL/GenBank/DDBJ databases">
        <authorList>
            <person name="Otto D Thomas"/>
            <person name="Naeem Raeece"/>
        </authorList>
    </citation>
    <scope>NUCLEOTIDE SEQUENCE</scope>
</reference>
<feature type="compositionally biased region" description="Pro residues" evidence="3">
    <location>
        <begin position="550"/>
        <end position="561"/>
    </location>
</feature>
<evidence type="ECO:0000256" key="1">
    <source>
        <dbReference type="ARBA" id="ARBA00022884"/>
    </source>
</evidence>
<dbReference type="EMBL" id="CDMZ01002940">
    <property type="protein sequence ID" value="CEM44505.1"/>
    <property type="molecule type" value="Genomic_DNA"/>
</dbReference>
<dbReference type="InterPro" id="IPR050374">
    <property type="entry name" value="RRT5_SRSF_SR"/>
</dbReference>
<dbReference type="Gene3D" id="3.30.70.330">
    <property type="match status" value="1"/>
</dbReference>
<dbReference type="PROSITE" id="PS50102">
    <property type="entry name" value="RRM"/>
    <property type="match status" value="1"/>
</dbReference>
<evidence type="ECO:0000259" key="4">
    <source>
        <dbReference type="PROSITE" id="PS50102"/>
    </source>
</evidence>
<feature type="compositionally biased region" description="Pro residues" evidence="3">
    <location>
        <begin position="459"/>
        <end position="477"/>
    </location>
</feature>
<dbReference type="InterPro" id="IPR012677">
    <property type="entry name" value="Nucleotide-bd_a/b_plait_sf"/>
</dbReference>
<sequence>MMSTQEVEGCPDGTDAADCAAVPGKVFWGEKNEVPFSGPEPLHFFSFFTDSPPPYPESEDEGVEPAEVNFVSDIDCGEKEGEEEEEEENPHCACCICENQSLPWETDPNWKPARMVEALGSVSQLAPQVNPCEMTFELQGFPYCPNQWGQAGEEELPESIPTGKFGLLGTNLFAFGLPLSWDRQKLLDHFKVCGKVNRCRVIKEPKGNKKSRGFGFVSFVDHKSALRALQRLNGLVIGSGASRKRLRVTIKLGEEKYFLAAMRACDHSDKAKTDSLPDEAEAVVPEKATQKKRRRKSRKNRGQQEQEQDQQDDQGSGGLPKVKETESHTNNPHPSLERPPAPTHTRESTLRDGKRTGLKGSDGDATTRGPSVSFSPSQADSSPRLGSEVDRDRERGRCFTQLANDPFSLAASPPHAAERTSDSAGGAETLEVSHHHLNHQPLATHADWPAWTAQVPLPPARVLPPPPHPDFPSPPPLYEQHPMESPCLTFSSYPHTENRDFPAAPPDPTLPGVASPEQPPRYGPPSESCPLSNPPQQEKEEKGRTFSPFPSIPPPSRPAPTPSGWIHRSRLIHPAPRAALPPKVLEKALGVSAGDLLSMSMAGDHQY</sequence>
<feature type="region of interest" description="Disordered" evidence="3">
    <location>
        <begin position="459"/>
        <end position="567"/>
    </location>
</feature>